<evidence type="ECO:0000313" key="9">
    <source>
        <dbReference type="EMBL" id="SUD91329.1"/>
    </source>
</evidence>
<sequence length="3199" mass="340347">MKTVNVKIHNSKETIQEIKTVTKDGQPDVIKAVKNVNYEFFDESIGRAPNHIITRRVGNDLHVSFEREGKETDLIIEGFYQSTERQNEVNQIDEDADNNQALIGIAEDGSYYHYIPDTGQVYDYVTQLEVGAVEGQALGGEEIHAPWWIAVPAGFPWWLGLGLIPFLIDDNDDNDDNDYTPPVEDNKPIAEDDTKEGNVGEPVVIDVVGNDTDPDGDLDPTTVQLIDPKTGKPTDEPVEVPGEGVWSVNPETGEVTFTPEQGFSKDPTPIDYTVKDKAGNTSEPATITVDYPQNPPVAEDDTKEGNVGNPVVIDVLANDKDPDGDLDPTTVQLIDPKTGKPTDEPVEVPGEGVWSVNPETGEVTFTPEKGFSKDPTPIDYTVKDKAGNTSEPATITVDYPQNPPVAEDDTKEGNVGEPVIIDVVGNDTDPDGDLDPTTVQLIDPKTGQPTDEPVEVPGEGVWSVNPETGEATFTPEQGFSKDPTPIDYTVKDKAGNTSEPATITVDYPPTVNINATDDQAIEGVDNLLVFEVSQNQVSTKDTTVKVSLGKNSTIEAEDIASISYTKADGTQVTLDDQAAIEAFLTNGDSIKIPAGETAAPAITVTVVDDDIYEVSEDMVLEISNPSNAALGTPTATGVIKDEADEDGNPTEGDRPEVNIKATVAEAVEGEGTALEFEVSQTNPSNEDTTVDVNLGSDSSIEPEDIEKIEYTDVDGNPVVLETPEEIADFLENGATVLIPAGETKAPAIKLTPKDDDIYEVSEDVVLEISSPQGAKLGESIKDTAVIKDEADEDGNPTEGDKPTLNLVATDKTAVEGAIDDPIVFEVQLDGDTELTTTAKVTLNLGQIEPEDIQSISFTDGDGTVKSITVAEAQAGIDVTIPATGGVTPTFTIVPLDDAIYEKSEAFSMTLSDVEGAKQGALEATATILDEDQADNDDNPENPDDPTDPTDGDKPVVKIEATVAEAVEGEDTALEYVVSQNNLSELDSTVDVNFADSNEIDATDIIKVEYTDADGNPVVLETSEEIADFFANGVTIKIPAGSKEAPAIKLTPANDNVYEKSEDAILEISNPSNAALGTPTATGVIKDEADEDGNPTEGDRPEVNIKATVAEAVEGEGTALEFEVSQTNPSNEDTTVDVNLGSDSSIEPEDIEKIEYTDVDGNPVVLETPEEIADFLENGATVLIPAGETKAPAIKLTPKDDDIYEVSEDVVLEISSPQGAKLGESIKDTAVIKDEADEDGNPTEGDKPTLNLVATDKTAVEGAIDDPIVFEVQLDGDTELTTTAKVTLNLGQIEPEDIQSISFTDGDGTVKSITVAEAQAGIDVTIPATGGVTPTFTIVPLDDAIYEKSEAFSMTLSDVEGAKQGALEATATILDEDQADNDDNPENPDDPTDPTDGDKPVVKIEATVAEAVEGEDTALEYVVSQNNLSELDSTVDVNFADSNEIDATDIIKVEYTDVDGNPVVLETSEEIADFFANGVTIKIPAGSKEAPAIKLTPANDNVYEKSEDAILEISNPSNAALGTPTATGVIKDEADEDGNPTEGDKPEVNIKATVAEAVEGEGTALEFEVSQTNPSNEDTTVDVNLGSDSSIEPEDIEKIEYTDVDGNPVVLETPEEIADFLENGATVLIPAGETKAPAIKLTPKDDDIYEVSEDVVLEISSPQGAKLGESIKDTAVIKDEADEDGNPTEGDKPEVSIAATAPKAIEGIDNTLVFEITQDNVSEFDTTVDVKLGADSTIEAEDIASISYTKADGTQVTLGDQAAIEAFLTNGDSIKIPAGETAAPAIIVTVVDDDIYEVSEDMVLEIGNPENATIGTPSATGVILDENNGDDDKPTITVEDAEIVEGSSLVHTVTLDKATDAPVSYDLVLEDGTAVVGEDYDNTLTFSNGVTYDATTGQITIPAGVTEFTVTYPTISDNEIEYDETTKLTIGDSTATGTILDDDVPALVINDIAITETDEDQVVQFTVSIEDTTRLPLEAITVDVEIEHVSTVSGDVSTTVTQVTIPAGSTSATVDVTVVGDDFWEPTETYNVKLSNPKNATISDDTGVGTIINDDITAVNDVGTAVEGGGNDNTDGSKDATGNVLDNDDPTNVNATVTGIRTGANEGSGTVGKVGTSLHGTYGTLTLNSDGSYTYEVDDENTTVQRLQEGEKLLESFNYTMSDGTLEDIAVLDITIQGNNDAPQILEITSTRVSEEGLTAETSADNGIKDNFSFNETDQIFRDAVDNEISDEKEALETAKSNLAENPNNSDLLAAVTAAEEALEQARTVAEQKHIELKNDQTDSASDTRGMITFTDVDNFKASDFTIVPTGAEVTVQGNAVSWEWIDTADTPRTLKGTAEVNGNVVDVMTIEVGESVKNANGNYEAPYSVTLMHAIDHPSNNDEDVLELQFNTVVSDGIDGSIAKPISVFVEDDRPTVAEGKDTILLEPVTSNVQLIVDTSGSMGWSSGVRDSFFLFDQNGDLITLTSDEGAAIYNEGIDIYATNGSQLYTYGANNDLVHFQDGYNVSTGGQGKPPAGHIKATDPNYGYYYIDSANGAVSLQVGSNTQYDVSEGVWKVYYQGKELGRVVNQSEVKVAKYVTDFDDNKVGDTISIERGLSRMEVTQNAILDMIKAYEDIGSTKIQIIDFDIEGRTFKDSKWLTVQETMDILFDLEAGNATNYDSALATAIKNFDKPGAIDKADYNRTYFLTDGFPNRGQKGDSLFGSNNVEEAGGISPTEELEWKTWLSPDGEPNNPRQTSSVAPDGITAFAYAMGDPSNVNVDLIHPIAYDGVTGHDMDGQQADFSNLAQQLLNSIPAPTSEDRDLINGSSSDFIGGLGADGGGFVSITISGITYEYDQEANTVTAEDGSTVNYDPAKHLLTATSSLTGGIFYVHMDDGTAPDGTAYSKGQYSYQTGSTVYGYKEPIYFNVKDADGDIVSSEQLIDVYRLKANNDSIITTQTGEVTIDYKTLMANDITRLSTEFNGATESVVGAIGTITDPNTVTVTLDNFKARFNYSISDGGFDSNAVVTITQVSGEQGIDAQGETFVIVRGDRTDNTIIGSDTTGTNIDYEVFYGRGDDDIIQGGGGVDKFFGGTGNDTFLVDLEDVEIDGGAGKDTIVFDSSVGAADVSEFISTTEISDIEVLDLFDGVNQTLTISDVTVERITDSNNTLFINAEKDDTIILEGFTESVNSNQAGYNMFESANATIYLDIDNVPTII</sequence>
<dbReference type="Gene3D" id="2.60.40.2030">
    <property type="match status" value="11"/>
</dbReference>
<dbReference type="InterPro" id="IPR011049">
    <property type="entry name" value="Serralysin-like_metalloprot_C"/>
</dbReference>
<dbReference type="SUPFAM" id="SSF51120">
    <property type="entry name" value="beta-Roll"/>
    <property type="match status" value="1"/>
</dbReference>
<evidence type="ECO:0000256" key="1">
    <source>
        <dbReference type="ARBA" id="ARBA00022729"/>
    </source>
</evidence>
<evidence type="ECO:0000259" key="8">
    <source>
        <dbReference type="Pfam" id="PF19076"/>
    </source>
</evidence>
<evidence type="ECO:0000256" key="3">
    <source>
        <dbReference type="ARBA" id="ARBA00022837"/>
    </source>
</evidence>
<dbReference type="Proteomes" id="UP000254123">
    <property type="component" value="Unassembled WGS sequence"/>
</dbReference>
<feature type="domain" description="Calx-beta" evidence="7">
    <location>
        <begin position="1563"/>
        <end position="1669"/>
    </location>
</feature>
<feature type="region of interest" description="Disordered" evidence="6">
    <location>
        <begin position="283"/>
        <end position="307"/>
    </location>
</feature>
<evidence type="ECO:0000259" key="7">
    <source>
        <dbReference type="Pfam" id="PF03160"/>
    </source>
</evidence>
<evidence type="ECO:0000256" key="5">
    <source>
        <dbReference type="SAM" id="Coils"/>
    </source>
</evidence>
<name>A0A379LL45_9GAMM</name>
<dbReference type="NCBIfam" id="TIGR04225">
    <property type="entry name" value="CshA_fibril_rpt"/>
    <property type="match status" value="3"/>
</dbReference>
<evidence type="ECO:0000256" key="2">
    <source>
        <dbReference type="ARBA" id="ARBA00022737"/>
    </source>
</evidence>
<feature type="region of interest" description="Disordered" evidence="6">
    <location>
        <begin position="1374"/>
        <end position="1399"/>
    </location>
</feature>
<organism evidence="9 10">
    <name type="scientific">Psychrobacter phenylpyruvicus</name>
    <dbReference type="NCBI Taxonomy" id="29432"/>
    <lineage>
        <taxon>Bacteria</taxon>
        <taxon>Pseudomonadati</taxon>
        <taxon>Pseudomonadota</taxon>
        <taxon>Gammaproteobacteria</taxon>
        <taxon>Moraxellales</taxon>
        <taxon>Moraxellaceae</taxon>
        <taxon>Psychrobacter</taxon>
    </lineage>
</organism>
<feature type="region of interest" description="Disordered" evidence="6">
    <location>
        <begin position="929"/>
        <end position="954"/>
    </location>
</feature>
<feature type="region of interest" description="Disordered" evidence="6">
    <location>
        <begin position="1123"/>
        <end position="1143"/>
    </location>
</feature>
<keyword evidence="10" id="KW-1185">Reference proteome</keyword>
<feature type="domain" description="Calx-beta" evidence="7">
    <location>
        <begin position="1331"/>
        <end position="1376"/>
    </location>
</feature>
<feature type="domain" description="Calx-beta" evidence="7">
    <location>
        <begin position="1710"/>
        <end position="1824"/>
    </location>
</feature>
<feature type="region of interest" description="Disordered" evidence="6">
    <location>
        <begin position="333"/>
        <end position="415"/>
    </location>
</feature>
<feature type="region of interest" description="Disordered" evidence="6">
    <location>
        <begin position="175"/>
        <end position="200"/>
    </location>
</feature>
<keyword evidence="2" id="KW-0677">Repeat</keyword>
<dbReference type="Pfam" id="PF03160">
    <property type="entry name" value="Calx-beta"/>
    <property type="match status" value="9"/>
</dbReference>
<feature type="domain" description="Calx-beta" evidence="7">
    <location>
        <begin position="1118"/>
        <end position="1224"/>
    </location>
</feature>
<dbReference type="STRING" id="1123034.GCA_000685805_02419"/>
<feature type="domain" description="Calx-beta" evidence="7">
    <location>
        <begin position="886"/>
        <end position="931"/>
    </location>
</feature>
<keyword evidence="3" id="KW-0106">Calcium</keyword>
<feature type="compositionally biased region" description="Basic and acidic residues" evidence="6">
    <location>
        <begin position="184"/>
        <end position="198"/>
    </location>
</feature>
<feature type="compositionally biased region" description="Acidic residues" evidence="6">
    <location>
        <begin position="929"/>
        <end position="949"/>
    </location>
</feature>
<feature type="domain" description="Calx-beta" evidence="7">
    <location>
        <begin position="673"/>
        <end position="779"/>
    </location>
</feature>
<evidence type="ECO:0000256" key="4">
    <source>
        <dbReference type="ARBA" id="ARBA00023065"/>
    </source>
</evidence>
<dbReference type="GO" id="GO:0007154">
    <property type="term" value="P:cell communication"/>
    <property type="evidence" value="ECO:0007669"/>
    <property type="project" value="InterPro"/>
</dbReference>
<feature type="region of interest" description="Disordered" evidence="6">
    <location>
        <begin position="222"/>
        <end position="250"/>
    </location>
</feature>
<dbReference type="InterPro" id="IPR051171">
    <property type="entry name" value="CaCA"/>
</dbReference>
<dbReference type="InterPro" id="IPR036465">
    <property type="entry name" value="vWFA_dom_sf"/>
</dbReference>
<feature type="region of interest" description="Disordered" evidence="6">
    <location>
        <begin position="2064"/>
        <end position="2089"/>
    </location>
</feature>
<dbReference type="NCBIfam" id="TIGR01965">
    <property type="entry name" value="VCBS_repeat"/>
    <property type="match status" value="1"/>
</dbReference>
<feature type="domain" description="Calx-beta" evidence="7">
    <location>
        <begin position="1952"/>
        <end position="2039"/>
    </location>
</feature>
<feature type="region of interest" description="Disordered" evidence="6">
    <location>
        <begin position="678"/>
        <end position="698"/>
    </location>
</feature>
<dbReference type="PANTHER" id="PTHR11878:SF65">
    <property type="entry name" value="NA_CA-EXCHANGE PROTEIN, ISOFORM G"/>
    <property type="match status" value="1"/>
</dbReference>
<feature type="domain" description="Calx-beta" evidence="7">
    <location>
        <begin position="1829"/>
        <end position="1892"/>
    </location>
</feature>
<dbReference type="PANTHER" id="PTHR11878">
    <property type="entry name" value="SODIUM/CALCIUM EXCHANGER"/>
    <property type="match status" value="1"/>
</dbReference>
<dbReference type="InterPro" id="IPR038081">
    <property type="entry name" value="CalX-like_sf"/>
</dbReference>
<dbReference type="InterPro" id="IPR010221">
    <property type="entry name" value="VCBS_dom"/>
</dbReference>
<evidence type="ECO:0000313" key="10">
    <source>
        <dbReference type="Proteomes" id="UP000254123"/>
    </source>
</evidence>
<keyword evidence="1" id="KW-0732">Signal</keyword>
<dbReference type="Pfam" id="PF19076">
    <property type="entry name" value="CshA_repeat"/>
    <property type="match status" value="3"/>
</dbReference>
<gene>
    <name evidence="9" type="ORF">NCTC10526_01680</name>
</gene>
<dbReference type="InterPro" id="IPR003644">
    <property type="entry name" value="Calx_beta"/>
</dbReference>
<dbReference type="SUPFAM" id="SSF141072">
    <property type="entry name" value="CalX-like"/>
    <property type="match status" value="11"/>
</dbReference>
<evidence type="ECO:0000256" key="6">
    <source>
        <dbReference type="SAM" id="MobiDB-lite"/>
    </source>
</evidence>
<dbReference type="RefSeq" id="WP_115342974.1">
    <property type="nucleotide sequence ID" value="NZ_CAJHAQ010000001.1"/>
</dbReference>
<protein>
    <submittedName>
        <fullName evidence="9">CshA-type fibril repeat</fullName>
    </submittedName>
</protein>
<feature type="domain" description="Calx-beta" evidence="7">
    <location>
        <begin position="528"/>
        <end position="636"/>
    </location>
</feature>
<dbReference type="InterPro" id="IPR026395">
    <property type="entry name" value="CshA_fibril"/>
</dbReference>
<reference evidence="9 10" key="1">
    <citation type="submission" date="2018-06" db="EMBL/GenBank/DDBJ databases">
        <authorList>
            <consortium name="Pathogen Informatics"/>
            <person name="Doyle S."/>
        </authorList>
    </citation>
    <scope>NUCLEOTIDE SEQUENCE [LARGE SCALE GENOMIC DNA]</scope>
    <source>
        <strain evidence="9 10">NCTC10526</strain>
    </source>
</reference>
<feature type="coiled-coil region" evidence="5">
    <location>
        <begin position="2221"/>
        <end position="2279"/>
    </location>
</feature>
<feature type="domain" description="CshA" evidence="8">
    <location>
        <begin position="296"/>
        <end position="391"/>
    </location>
</feature>
<dbReference type="GO" id="GO:0016020">
    <property type="term" value="C:membrane"/>
    <property type="evidence" value="ECO:0007669"/>
    <property type="project" value="InterPro"/>
</dbReference>
<dbReference type="GO" id="GO:0030001">
    <property type="term" value="P:metal ion transport"/>
    <property type="evidence" value="ECO:0007669"/>
    <property type="project" value="TreeGrafter"/>
</dbReference>
<feature type="domain" description="CshA" evidence="8">
    <location>
        <begin position="187"/>
        <end position="283"/>
    </location>
</feature>
<keyword evidence="4" id="KW-0813">Transport</keyword>
<keyword evidence="5" id="KW-0175">Coiled coil</keyword>
<accession>A0A379LL45</accession>
<keyword evidence="4" id="KW-0406">Ion transport</keyword>
<feature type="domain" description="CshA" evidence="8">
    <location>
        <begin position="404"/>
        <end position="499"/>
    </location>
</feature>
<dbReference type="EMBL" id="UGVC01000001">
    <property type="protein sequence ID" value="SUD91329.1"/>
    <property type="molecule type" value="Genomic_DNA"/>
</dbReference>
<dbReference type="SUPFAM" id="SSF53300">
    <property type="entry name" value="vWA-like"/>
    <property type="match status" value="1"/>
</dbReference>
<feature type="compositionally biased region" description="Acidic residues" evidence="6">
    <location>
        <begin position="1374"/>
        <end position="1394"/>
    </location>
</feature>
<proteinExistence type="predicted"/>